<comment type="caution">
    <text evidence="1">The sequence shown here is derived from an EMBL/GenBank/DDBJ whole genome shotgun (WGS) entry which is preliminary data.</text>
</comment>
<gene>
    <name evidence="1" type="ORF">ACFFJ6_22690</name>
</gene>
<accession>A0ABV6EYI8</accession>
<protein>
    <submittedName>
        <fullName evidence="1">Uncharacterized protein</fullName>
    </submittedName>
</protein>
<reference evidence="1 2" key="1">
    <citation type="submission" date="2024-09" db="EMBL/GenBank/DDBJ databases">
        <authorList>
            <person name="Sun Q."/>
            <person name="Mori K."/>
        </authorList>
    </citation>
    <scope>NUCLEOTIDE SEQUENCE [LARGE SCALE GENOMIC DNA]</scope>
    <source>
        <strain evidence="1 2">KCTC 23279</strain>
    </source>
</reference>
<organism evidence="1 2">
    <name type="scientific">Rhodopseudomonas telluris</name>
    <dbReference type="NCBI Taxonomy" id="644215"/>
    <lineage>
        <taxon>Bacteria</taxon>
        <taxon>Pseudomonadati</taxon>
        <taxon>Pseudomonadota</taxon>
        <taxon>Alphaproteobacteria</taxon>
        <taxon>Hyphomicrobiales</taxon>
        <taxon>Nitrobacteraceae</taxon>
        <taxon>Rhodopseudomonas</taxon>
    </lineage>
</organism>
<evidence type="ECO:0000313" key="1">
    <source>
        <dbReference type="EMBL" id="MFC0243311.1"/>
    </source>
</evidence>
<proteinExistence type="predicted"/>
<evidence type="ECO:0000313" key="2">
    <source>
        <dbReference type="Proteomes" id="UP001589775"/>
    </source>
</evidence>
<dbReference type="EMBL" id="JBHLWM010000008">
    <property type="protein sequence ID" value="MFC0243311.1"/>
    <property type="molecule type" value="Genomic_DNA"/>
</dbReference>
<sequence length="66" mass="7280">MAQKKQSGGSDRRWLATLIESFETATRSDVRKAPCSRALLRAVRAHLAARKASPAKQGNSRFVRLA</sequence>
<name>A0ABV6EYI8_9BRAD</name>
<keyword evidence="2" id="KW-1185">Reference proteome</keyword>
<dbReference type="Proteomes" id="UP001589775">
    <property type="component" value="Unassembled WGS sequence"/>
</dbReference>
<dbReference type="RefSeq" id="WP_378392077.1">
    <property type="nucleotide sequence ID" value="NZ_JBHLWM010000008.1"/>
</dbReference>